<dbReference type="Proteomes" id="UP000265520">
    <property type="component" value="Unassembled WGS sequence"/>
</dbReference>
<dbReference type="EMBL" id="LXQA010045455">
    <property type="protein sequence ID" value="MCI01184.1"/>
    <property type="molecule type" value="Genomic_DNA"/>
</dbReference>
<proteinExistence type="predicted"/>
<accession>A0A392NP76</accession>
<evidence type="ECO:0000313" key="2">
    <source>
        <dbReference type="Proteomes" id="UP000265520"/>
    </source>
</evidence>
<name>A0A392NP76_9FABA</name>
<protein>
    <submittedName>
        <fullName evidence="1">Uncharacterized protein</fullName>
    </submittedName>
</protein>
<sequence length="77" mass="8683">MNRRCLELPLDLFFDLETGWRRQPVHRGVQHLPVNLEWLVGLEGTFVKSPAVGGESNRLMNRVPGIGFGDVVELGKQ</sequence>
<comment type="caution">
    <text evidence="1">The sequence shown here is derived from an EMBL/GenBank/DDBJ whole genome shotgun (WGS) entry which is preliminary data.</text>
</comment>
<keyword evidence="2" id="KW-1185">Reference proteome</keyword>
<evidence type="ECO:0000313" key="1">
    <source>
        <dbReference type="EMBL" id="MCI01184.1"/>
    </source>
</evidence>
<organism evidence="1 2">
    <name type="scientific">Trifolium medium</name>
    <dbReference type="NCBI Taxonomy" id="97028"/>
    <lineage>
        <taxon>Eukaryota</taxon>
        <taxon>Viridiplantae</taxon>
        <taxon>Streptophyta</taxon>
        <taxon>Embryophyta</taxon>
        <taxon>Tracheophyta</taxon>
        <taxon>Spermatophyta</taxon>
        <taxon>Magnoliopsida</taxon>
        <taxon>eudicotyledons</taxon>
        <taxon>Gunneridae</taxon>
        <taxon>Pentapetalae</taxon>
        <taxon>rosids</taxon>
        <taxon>fabids</taxon>
        <taxon>Fabales</taxon>
        <taxon>Fabaceae</taxon>
        <taxon>Papilionoideae</taxon>
        <taxon>50 kb inversion clade</taxon>
        <taxon>NPAAA clade</taxon>
        <taxon>Hologalegina</taxon>
        <taxon>IRL clade</taxon>
        <taxon>Trifolieae</taxon>
        <taxon>Trifolium</taxon>
    </lineage>
</organism>
<dbReference type="AlphaFoldDB" id="A0A392NP76"/>
<reference evidence="1 2" key="1">
    <citation type="journal article" date="2018" name="Front. Plant Sci.">
        <title>Red Clover (Trifolium pratense) and Zigzag Clover (T. medium) - A Picture of Genomic Similarities and Differences.</title>
        <authorList>
            <person name="Dluhosova J."/>
            <person name="Istvanek J."/>
            <person name="Nedelnik J."/>
            <person name="Repkova J."/>
        </authorList>
    </citation>
    <scope>NUCLEOTIDE SEQUENCE [LARGE SCALE GENOMIC DNA]</scope>
    <source>
        <strain evidence="2">cv. 10/8</strain>
        <tissue evidence="1">Leaf</tissue>
    </source>
</reference>
<feature type="non-terminal residue" evidence="1">
    <location>
        <position position="77"/>
    </location>
</feature>